<sequence>MEQAIGNAPYVVPQTLLIVDDDAINRGILDNIFSAYYMDGLETLQHLKRLDLLDEVPVFLITVESSDALMESGDRVRRIHDITQHMLEHTDWGEGLTQESMEQIALASVMHDVGRSPFPTPF</sequence>
<dbReference type="InterPro" id="IPR011006">
    <property type="entry name" value="CheY-like_superfamily"/>
</dbReference>
<dbReference type="EMBL" id="CP011307">
    <property type="protein sequence ID" value="ALP94938.1"/>
    <property type="molecule type" value="Genomic_DNA"/>
</dbReference>
<organism evidence="1 2">
    <name type="scientific">Intestinimonas butyriciproducens</name>
    <dbReference type="NCBI Taxonomy" id="1297617"/>
    <lineage>
        <taxon>Bacteria</taxon>
        <taxon>Bacillati</taxon>
        <taxon>Bacillota</taxon>
        <taxon>Clostridia</taxon>
        <taxon>Eubacteriales</taxon>
        <taxon>Intestinimonas</taxon>
    </lineage>
</organism>
<reference evidence="2" key="2">
    <citation type="submission" date="2015-04" db="EMBL/GenBank/DDBJ databases">
        <title>A butyrogenic pathway from the amino acid lysine in a human gut commensal.</title>
        <authorList>
            <person name="de Vos W.M."/>
            <person name="Bui N.T.P."/>
            <person name="Plugge C.M."/>
            <person name="Ritari J."/>
        </authorList>
    </citation>
    <scope>NUCLEOTIDE SEQUENCE [LARGE SCALE GENOMIC DNA]</scope>
    <source>
        <strain evidence="2">AF211</strain>
    </source>
</reference>
<gene>
    <name evidence="1" type="ORF">IB211_02547c</name>
</gene>
<keyword evidence="2" id="KW-1185">Reference proteome</keyword>
<evidence type="ECO:0000313" key="2">
    <source>
        <dbReference type="Proteomes" id="UP000064844"/>
    </source>
</evidence>
<dbReference type="KEGG" id="ibu:IB211_02547c"/>
<dbReference type="RefSeq" id="WP_058118241.1">
    <property type="nucleotide sequence ID" value="NZ_CP011307.1"/>
</dbReference>
<dbReference type="STRING" id="1297617.IB211_02547c"/>
<dbReference type="AlphaFoldDB" id="A0A0S2W6G6"/>
<name>A0A0S2W6G6_9FIRM</name>
<reference evidence="1 2" key="1">
    <citation type="journal article" date="2015" name="Nat. Commun.">
        <title>Production of butyrate from lysine and the Amadori product fructoselysine by a human gut commensal.</title>
        <authorList>
            <person name="Bui T.P."/>
            <person name="Ritari J."/>
            <person name="Boeren S."/>
            <person name="de Waard P."/>
            <person name="Plugge C.M."/>
            <person name="de Vos W.M."/>
        </authorList>
    </citation>
    <scope>NUCLEOTIDE SEQUENCE [LARGE SCALE GENOMIC DNA]</scope>
    <source>
        <strain evidence="1 2">AF211</strain>
    </source>
</reference>
<accession>A0A0S2W6G6</accession>
<evidence type="ECO:0000313" key="1">
    <source>
        <dbReference type="EMBL" id="ALP94938.1"/>
    </source>
</evidence>
<proteinExistence type="predicted"/>
<protein>
    <submittedName>
        <fullName evidence="1">Uncharacterized protein</fullName>
    </submittedName>
</protein>
<dbReference type="Proteomes" id="UP000064844">
    <property type="component" value="Chromosome"/>
</dbReference>
<dbReference type="SUPFAM" id="SSF52172">
    <property type="entry name" value="CheY-like"/>
    <property type="match status" value="1"/>
</dbReference>